<accession>A0A5N3W173</accession>
<evidence type="ECO:0000256" key="1">
    <source>
        <dbReference type="ARBA" id="ARBA00029457"/>
    </source>
</evidence>
<evidence type="ECO:0000313" key="3">
    <source>
        <dbReference type="EMBL" id="KAB0354875.1"/>
    </source>
</evidence>
<evidence type="ECO:0000256" key="2">
    <source>
        <dbReference type="SAM" id="SignalP"/>
    </source>
</evidence>
<dbReference type="AlphaFoldDB" id="A0A5N3W173"/>
<evidence type="ECO:0000313" key="4">
    <source>
        <dbReference type="Proteomes" id="UP000326062"/>
    </source>
</evidence>
<keyword evidence="4" id="KW-1185">Reference proteome</keyword>
<dbReference type="PANTHER" id="PTHR31493:SF1">
    <property type="entry name" value="PROTEIN C19ORF12"/>
    <property type="match status" value="1"/>
</dbReference>
<organism evidence="3 4">
    <name type="scientific">Muntiacus reevesi</name>
    <name type="common">Reeves' muntjac</name>
    <name type="synonym">Cervus reevesi</name>
    <dbReference type="NCBI Taxonomy" id="9886"/>
    <lineage>
        <taxon>Eukaryota</taxon>
        <taxon>Metazoa</taxon>
        <taxon>Chordata</taxon>
        <taxon>Craniata</taxon>
        <taxon>Vertebrata</taxon>
        <taxon>Euteleostomi</taxon>
        <taxon>Mammalia</taxon>
        <taxon>Eutheria</taxon>
        <taxon>Laurasiatheria</taxon>
        <taxon>Artiodactyla</taxon>
        <taxon>Ruminantia</taxon>
        <taxon>Pecora</taxon>
        <taxon>Cervidae</taxon>
        <taxon>Muntiacinae</taxon>
        <taxon>Muntiacus</taxon>
    </lineage>
</organism>
<keyword evidence="2" id="KW-0732">Signal</keyword>
<feature type="signal peptide" evidence="2">
    <location>
        <begin position="1"/>
        <end position="18"/>
    </location>
</feature>
<dbReference type="EMBL" id="VCEB01000022">
    <property type="protein sequence ID" value="KAB0354875.1"/>
    <property type="molecule type" value="Genomic_DNA"/>
</dbReference>
<sequence length="173" mass="19438">MCTCSLCFLGFSSHLVHHQSTEWSSQCYTTVKPQRIPRGSQENGAYVPSIDVSVEDIMRLLCSISEKRKMKAAFKYSWLGDVVAGTVVFVGGLVGGPPRIAFKPVPQTIMELPADEQERLFIKAIAILRQLPWTKVEHLTMLVMGSETLQEQLVDMLKNYFSKELGSEVKQDK</sequence>
<protein>
    <submittedName>
        <fullName evidence="3">Uncharacterized protein</fullName>
    </submittedName>
</protein>
<gene>
    <name evidence="3" type="ORF">FD755_022334</name>
</gene>
<feature type="chain" id="PRO_5024444071" evidence="2">
    <location>
        <begin position="19"/>
        <end position="173"/>
    </location>
</feature>
<dbReference type="Proteomes" id="UP000326062">
    <property type="component" value="Chromosome 22"/>
</dbReference>
<comment type="caution">
    <text evidence="3">The sequence shown here is derived from an EMBL/GenBank/DDBJ whole genome shotgun (WGS) entry which is preliminary data.</text>
</comment>
<name>A0A5N3W173_MUNRE</name>
<dbReference type="InterPro" id="IPR033369">
    <property type="entry name" value="C19orf12"/>
</dbReference>
<dbReference type="PANTHER" id="PTHR31493">
    <property type="entry name" value="NAZO FAMILY MEMBER"/>
    <property type="match status" value="1"/>
</dbReference>
<comment type="similarity">
    <text evidence="1">Belongs to the C19orf12 family.</text>
</comment>
<reference evidence="3 4" key="1">
    <citation type="submission" date="2019-06" db="EMBL/GenBank/DDBJ databases">
        <title>Discovery of a novel chromosome fission-fusion reversal in muntjac.</title>
        <authorList>
            <person name="Mudd A.B."/>
            <person name="Bredeson J.V."/>
            <person name="Baum R."/>
            <person name="Hockemeyer D."/>
            <person name="Rokhsar D.S."/>
        </authorList>
    </citation>
    <scope>NUCLEOTIDE SEQUENCE [LARGE SCALE GENOMIC DNA]</scope>
    <source>
        <strain evidence="3">UCam_UCB_Mr</strain>
        <tissue evidence="3">Fibroblast cell line</tissue>
    </source>
</reference>
<dbReference type="Pfam" id="PF20721">
    <property type="entry name" value="C19orf12"/>
    <property type="match status" value="2"/>
</dbReference>
<proteinExistence type="inferred from homology"/>